<protein>
    <submittedName>
        <fullName evidence="2">Uncharacterized protein</fullName>
    </submittedName>
</protein>
<gene>
    <name evidence="2" type="ORF">V8G54_033141</name>
</gene>
<feature type="transmembrane region" description="Helical" evidence="1">
    <location>
        <begin position="43"/>
        <end position="59"/>
    </location>
</feature>
<reference evidence="2 3" key="1">
    <citation type="journal article" date="2023" name="Life. Sci Alliance">
        <title>Evolutionary insights into 3D genome organization and epigenetic landscape of Vigna mungo.</title>
        <authorList>
            <person name="Junaid A."/>
            <person name="Singh B."/>
            <person name="Bhatia S."/>
        </authorList>
    </citation>
    <scope>NUCLEOTIDE SEQUENCE [LARGE SCALE GENOMIC DNA]</scope>
    <source>
        <strain evidence="2">Urdbean</strain>
    </source>
</reference>
<keyword evidence="1" id="KW-0812">Transmembrane</keyword>
<organism evidence="2 3">
    <name type="scientific">Vigna mungo</name>
    <name type="common">Black gram</name>
    <name type="synonym">Phaseolus mungo</name>
    <dbReference type="NCBI Taxonomy" id="3915"/>
    <lineage>
        <taxon>Eukaryota</taxon>
        <taxon>Viridiplantae</taxon>
        <taxon>Streptophyta</taxon>
        <taxon>Embryophyta</taxon>
        <taxon>Tracheophyta</taxon>
        <taxon>Spermatophyta</taxon>
        <taxon>Magnoliopsida</taxon>
        <taxon>eudicotyledons</taxon>
        <taxon>Gunneridae</taxon>
        <taxon>Pentapetalae</taxon>
        <taxon>rosids</taxon>
        <taxon>fabids</taxon>
        <taxon>Fabales</taxon>
        <taxon>Fabaceae</taxon>
        <taxon>Papilionoideae</taxon>
        <taxon>50 kb inversion clade</taxon>
        <taxon>NPAAA clade</taxon>
        <taxon>indigoferoid/millettioid clade</taxon>
        <taxon>Phaseoleae</taxon>
        <taxon>Vigna</taxon>
    </lineage>
</organism>
<evidence type="ECO:0000313" key="3">
    <source>
        <dbReference type="Proteomes" id="UP001374535"/>
    </source>
</evidence>
<keyword evidence="3" id="KW-1185">Reference proteome</keyword>
<dbReference type="EMBL" id="CP144691">
    <property type="protein sequence ID" value="WVY94053.1"/>
    <property type="molecule type" value="Genomic_DNA"/>
</dbReference>
<keyword evidence="1" id="KW-1133">Transmembrane helix</keyword>
<name>A0AAQ3RG12_VIGMU</name>
<accession>A0AAQ3RG12</accession>
<dbReference type="AlphaFoldDB" id="A0AAQ3RG12"/>
<keyword evidence="1" id="KW-0472">Membrane</keyword>
<sequence length="107" mass="12611">MALYCVVKSLDQTSNTAKITHALGIFVCENLFWMILPHSWRCYFYILNIVLLLLACFFFKDYFIHLIRQEEQESTSQAHHISDLEAQHQELGEIQQNENFDNAELKT</sequence>
<dbReference type="Proteomes" id="UP001374535">
    <property type="component" value="Chromosome 10"/>
</dbReference>
<evidence type="ECO:0000313" key="2">
    <source>
        <dbReference type="EMBL" id="WVY94053.1"/>
    </source>
</evidence>
<evidence type="ECO:0000256" key="1">
    <source>
        <dbReference type="SAM" id="Phobius"/>
    </source>
</evidence>
<proteinExistence type="predicted"/>